<dbReference type="Gene3D" id="2.60.40.1930">
    <property type="match status" value="1"/>
</dbReference>
<dbReference type="InterPro" id="IPR049120">
    <property type="entry name" value="A2M_bMG2"/>
</dbReference>
<reference evidence="7 8" key="1">
    <citation type="submission" date="2020-08" db="EMBL/GenBank/DDBJ databases">
        <title>Genomic Encyclopedia of Type Strains, Phase IV (KMG-IV): sequencing the most valuable type-strain genomes for metagenomic binning, comparative biology and taxonomic classification.</title>
        <authorList>
            <person name="Goeker M."/>
        </authorList>
    </citation>
    <scope>NUCLEOTIDE SEQUENCE [LARGE SCALE GENOMIC DNA]</scope>
    <source>
        <strain evidence="7 8">DSM 24163</strain>
    </source>
</reference>
<evidence type="ECO:0000256" key="2">
    <source>
        <dbReference type="ARBA" id="ARBA00022729"/>
    </source>
</evidence>
<evidence type="ECO:0000256" key="3">
    <source>
        <dbReference type="PIRNR" id="PIRNR038980"/>
    </source>
</evidence>
<dbReference type="Pfam" id="PF17972">
    <property type="entry name" value="bMG5"/>
    <property type="match status" value="1"/>
</dbReference>
<accession>A0A7W8FXU7</accession>
<dbReference type="InterPro" id="IPR041246">
    <property type="entry name" value="Bact_MG10"/>
</dbReference>
<keyword evidence="3" id="KW-0646">Protease inhibitor</keyword>
<dbReference type="PANTHER" id="PTHR40094">
    <property type="entry name" value="ALPHA-2-MACROGLOBULIN HOMOLOG"/>
    <property type="match status" value="1"/>
</dbReference>
<proteinExistence type="inferred from homology"/>
<dbReference type="CDD" id="cd02891">
    <property type="entry name" value="A2M_like"/>
    <property type="match status" value="1"/>
</dbReference>
<feature type="chain" id="PRO_5031356097" description="Alpha-2-macroglobulin" evidence="4">
    <location>
        <begin position="25"/>
        <end position="1630"/>
    </location>
</feature>
<dbReference type="RefSeq" id="WP_183958946.1">
    <property type="nucleotide sequence ID" value="NZ_JACHHP010000001.1"/>
</dbReference>
<dbReference type="InterPro" id="IPR040639">
    <property type="entry name" value="A2MG_MG1"/>
</dbReference>
<evidence type="ECO:0000256" key="4">
    <source>
        <dbReference type="SAM" id="SignalP"/>
    </source>
</evidence>
<dbReference type="InterPro" id="IPR041203">
    <property type="entry name" value="Bact_A2M_MG5"/>
</dbReference>
<keyword evidence="3" id="KW-0472">Membrane</keyword>
<sequence length="1630" mass="175857">MRSSRLVSTAKTVFVLLAFSLVLAGCGNDAPPPPTPDPATQADAPAAPTADFVLIDAGSETWNGRPALRLRFSQPLVGEQPFDQLIVVADANGAEQSGGWVLDDDRQTLLFPYVQGDKTYSVTLKGAISAVDGRTVAPQPAREVYSGNLAPTVGFASQGSVLPARGSEGLPVIAVNVTDVDVEFLRVREKNYSQFFATFLGQSPRSYWQLSELSAIADSVYATRFALEGAPNQRTVSFLPVQTLSELREPGLYFALMKRPGTFDGSYETSYFYVSDLGLHARVQNGTLWVHTASLASGSARGSVAVQVIDRKGNTLASGSTDSDGDARLAYTPNSEHVLIARDGDELALIPFNQPALDLSEFSIAGRKQTAQDVYAWSGRDLFRPGEPLQVSALLRDFDGRPLPNPQPLFATLRQPDGRAVSTLQLDPEALGYYNYARLLPEDGATGRWTVEFRLDPSTPEPDGRFAFRIEEFLPERLKLALDSSAERLAPGEPLPLAVDGDYLYGAPAAGNRFTAELIYRPALHPVPAFKDYFFGDPTQDLPKEPQEAIDTKLGDDGTLNEDIALLPDAAPVTAPVDVLVAGSVFESGGRAVRRSLTRTIWPADALVGVRPLFDHDDGANSNSDAAFEIVRSDAAGTSLAAAALQVKLIRELRNYHWTWTDGSGWSTDYTRRYETVDETTLALAAGTPGRYSARVEWGEYRLEITDPDTGLTMRYPFTAGYSWNDDNRGVDARPDKVKLSLDKDGYAAGDTAVVTITPPYDGQGVLLVESDTLLFRTEIEARAGATVSIPISADMARHDVYITALVFRPAGTGEGMGPKRAIGIAHLPIARGNRDVALTLTAPERTRPGEQIAVTVDAPGFAGQQAFVVVEAVDLGIINLTNYAVPDASDYFLAQRGLGVEAWDIYGRVIETLEGVRAKLRFGGDAALSALPQARRPTAKVQTVALHHAPVAFDAQGKATVTFTAPDFNGTLRVAALAYSAQNYGRSSVESIVRAPLVLEVSTPRAMAPGDSSSLTVDLHNLSGAKATYRVSATSSGPLSIPGAVQTVELEDNQRRTIGFALKALAGYGVGKFSVSAESAGATLKRDFEIVVRPAWSTVRRSNARVIDTAQTLNFGSNLFDGLYPESAKALISVSAVPPLPFAAVVDGLIGYPYGCIEQTSSRLWPLVWLDDATARKLGIPALEPAKRKAMLDAGFARISAMQLENGQFSFWPGDGYAQPQMTAYVADLLLTAKDNGLDYPQAVLDKALERLNEDLLTGGDGYYNYEHSDHLRFAANAYAGYVLARANRAPLGTLRSLYDNQRGNSLTALPLVQLGLALQLQGDAQRGQAAVEEALQKNSDRPQYLGDYGSDVRDEALLIALLHENKQRTPALDARVIALARNVRTPERQRYWFSTQEQLAIFRLGRAVLGENARGLQGELRVGETVEALDGRPLVSREAVLADLRAGVSVVLQGDGPFWVSEDVVGTPTTAPAPKDDPIRVRRSWYTTDGTLFTGSELTEGDTLIAKLTVEAKEQVPDALVVDLLPAGIEIENLALGDRGALGDLVLDGITLNQREYAADVQHEEFRDDRYVAAVKLWAGSPAHLFYLVRAVSPGTFVVPPPTVEDMYRPQIGGVGEVTQKTITVVSP</sequence>
<gene>
    <name evidence="7" type="ORF">HNQ52_000223</name>
</gene>
<dbReference type="InterPro" id="IPR051802">
    <property type="entry name" value="YfhM-like"/>
</dbReference>
<dbReference type="InterPro" id="IPR008930">
    <property type="entry name" value="Terpenoid_cyclase/PrenylTrfase"/>
</dbReference>
<dbReference type="Pfam" id="PF21142">
    <property type="entry name" value="A2M_bMG2"/>
    <property type="match status" value="1"/>
</dbReference>
<dbReference type="Pfam" id="PF00207">
    <property type="entry name" value="A2M"/>
    <property type="match status" value="1"/>
</dbReference>
<organism evidence="7 8">
    <name type="scientific">Chiayiivirga flava</name>
    <dbReference type="NCBI Taxonomy" id="659595"/>
    <lineage>
        <taxon>Bacteria</taxon>
        <taxon>Pseudomonadati</taxon>
        <taxon>Pseudomonadota</taxon>
        <taxon>Gammaproteobacteria</taxon>
        <taxon>Lysobacterales</taxon>
        <taxon>Lysobacteraceae</taxon>
        <taxon>Chiayiivirga</taxon>
    </lineage>
</organism>
<name>A0A7W8FXU7_9GAMM</name>
<dbReference type="InterPro" id="IPR047565">
    <property type="entry name" value="Alpha-macroglob_thiol-ester_cl"/>
</dbReference>
<dbReference type="Pfam" id="PF17970">
    <property type="entry name" value="bMG1"/>
    <property type="match status" value="1"/>
</dbReference>
<dbReference type="EMBL" id="JACHHP010000001">
    <property type="protein sequence ID" value="MBB5206707.1"/>
    <property type="molecule type" value="Genomic_DNA"/>
</dbReference>
<dbReference type="InterPro" id="IPR001599">
    <property type="entry name" value="Macroglobln_a2"/>
</dbReference>
<dbReference type="SMART" id="SM01419">
    <property type="entry name" value="Thiol-ester_cl"/>
    <property type="match status" value="1"/>
</dbReference>
<dbReference type="GO" id="GO:0004866">
    <property type="term" value="F:endopeptidase inhibitor activity"/>
    <property type="evidence" value="ECO:0007669"/>
    <property type="project" value="UniProtKB-UniRule"/>
</dbReference>
<dbReference type="PANTHER" id="PTHR40094:SF1">
    <property type="entry name" value="UBIQUITIN DOMAIN-CONTAINING PROTEIN"/>
    <property type="match status" value="1"/>
</dbReference>
<dbReference type="InterPro" id="IPR041462">
    <property type="entry name" value="Bact_A2M_MG6"/>
</dbReference>
<comment type="similarity">
    <text evidence="1">Belongs to the protease inhibitor I39 (alpha-2-macroglobulin) family. Bacterial alpha-2-macroglobulin subfamily.</text>
</comment>
<feature type="domain" description="Alpha-2-macroglobulin" evidence="6">
    <location>
        <begin position="945"/>
        <end position="1034"/>
    </location>
</feature>
<dbReference type="InterPro" id="IPR026284">
    <property type="entry name" value="A2MG_proteobact"/>
</dbReference>
<comment type="function">
    <text evidence="3">Protects the bacterial cell from host peptidases.</text>
</comment>
<comment type="caution">
    <text evidence="7">The sequence shown here is derived from an EMBL/GenBank/DDBJ whole genome shotgun (WGS) entry which is preliminary data.</text>
</comment>
<feature type="signal peptide" evidence="4">
    <location>
        <begin position="1"/>
        <end position="24"/>
    </location>
</feature>
<dbReference type="PIRSF" id="PIRSF038980">
    <property type="entry name" value="A2M_bac"/>
    <property type="match status" value="1"/>
</dbReference>
<dbReference type="SMART" id="SM01359">
    <property type="entry name" value="A2M_N_2"/>
    <property type="match status" value="1"/>
</dbReference>
<dbReference type="Proteomes" id="UP000521199">
    <property type="component" value="Unassembled WGS sequence"/>
</dbReference>
<dbReference type="InterPro" id="IPR011625">
    <property type="entry name" value="A2M_N_BRD"/>
</dbReference>
<dbReference type="Pfam" id="PF01835">
    <property type="entry name" value="MG2"/>
    <property type="match status" value="1"/>
</dbReference>
<protein>
    <recommendedName>
        <fullName evidence="3">Alpha-2-macroglobulin</fullName>
    </recommendedName>
</protein>
<dbReference type="SMART" id="SM01360">
    <property type="entry name" value="A2M"/>
    <property type="match status" value="1"/>
</dbReference>
<dbReference type="SUPFAM" id="SSF48239">
    <property type="entry name" value="Terpenoid cyclases/Protein prenyltransferases"/>
    <property type="match status" value="1"/>
</dbReference>
<evidence type="ECO:0000313" key="8">
    <source>
        <dbReference type="Proteomes" id="UP000521199"/>
    </source>
</evidence>
<evidence type="ECO:0000313" key="7">
    <source>
        <dbReference type="EMBL" id="MBB5206707.1"/>
    </source>
</evidence>
<keyword evidence="3" id="KW-1003">Cell membrane</keyword>
<feature type="domain" description="Alpha-2-macroglobulin bait region" evidence="5">
    <location>
        <begin position="738"/>
        <end position="881"/>
    </location>
</feature>
<dbReference type="InterPro" id="IPR002890">
    <property type="entry name" value="MG2"/>
</dbReference>
<dbReference type="InterPro" id="IPR021868">
    <property type="entry name" value="Alpha_2_Macroglob_MG3"/>
</dbReference>
<dbReference type="Pfam" id="PF11974">
    <property type="entry name" value="bMG3"/>
    <property type="match status" value="1"/>
</dbReference>
<keyword evidence="2 4" id="KW-0732">Signal</keyword>
<evidence type="ECO:0000256" key="1">
    <source>
        <dbReference type="ARBA" id="ARBA00010556"/>
    </source>
</evidence>
<keyword evidence="8" id="KW-1185">Reference proteome</keyword>
<dbReference type="Pfam" id="PF17973">
    <property type="entry name" value="bMG10"/>
    <property type="match status" value="1"/>
</dbReference>
<dbReference type="Pfam" id="PF17962">
    <property type="entry name" value="bMG6"/>
    <property type="match status" value="1"/>
</dbReference>
<dbReference type="Pfam" id="PF07703">
    <property type="entry name" value="A2M_BRD"/>
    <property type="match status" value="1"/>
</dbReference>
<dbReference type="PROSITE" id="PS51257">
    <property type="entry name" value="PROKAR_LIPOPROTEIN"/>
    <property type="match status" value="1"/>
</dbReference>
<evidence type="ECO:0000259" key="6">
    <source>
        <dbReference type="SMART" id="SM01360"/>
    </source>
</evidence>
<evidence type="ECO:0000259" key="5">
    <source>
        <dbReference type="SMART" id="SM01359"/>
    </source>
</evidence>
<dbReference type="Gene3D" id="1.50.10.20">
    <property type="match status" value="1"/>
</dbReference>